<dbReference type="Gene3D" id="3.30.70.270">
    <property type="match status" value="1"/>
</dbReference>
<dbReference type="InterPro" id="IPR000160">
    <property type="entry name" value="GGDEF_dom"/>
</dbReference>
<dbReference type="SUPFAM" id="SSF55073">
    <property type="entry name" value="Nucleotide cyclase"/>
    <property type="match status" value="1"/>
</dbReference>
<feature type="domain" description="GGDEF" evidence="1">
    <location>
        <begin position="9"/>
        <end position="66"/>
    </location>
</feature>
<gene>
    <name evidence="2" type="ORF">CAE01nite_12480</name>
</gene>
<dbReference type="InterPro" id="IPR029787">
    <property type="entry name" value="Nucleotide_cyclase"/>
</dbReference>
<reference evidence="2 3" key="1">
    <citation type="submission" date="2019-07" db="EMBL/GenBank/DDBJ databases">
        <title>Whole genome shotgun sequence of Cellulomonas aerilata NBRC 106308.</title>
        <authorList>
            <person name="Hosoyama A."/>
            <person name="Uohara A."/>
            <person name="Ohji S."/>
            <person name="Ichikawa N."/>
        </authorList>
    </citation>
    <scope>NUCLEOTIDE SEQUENCE [LARGE SCALE GENOMIC DNA]</scope>
    <source>
        <strain evidence="2 3">NBRC 106308</strain>
    </source>
</reference>
<comment type="caution">
    <text evidence="2">The sequence shown here is derived from an EMBL/GenBank/DDBJ whole genome shotgun (WGS) entry which is preliminary data.</text>
</comment>
<dbReference type="EMBL" id="BJYY01000010">
    <property type="protein sequence ID" value="GEO33523.1"/>
    <property type="molecule type" value="Genomic_DNA"/>
</dbReference>
<dbReference type="Pfam" id="PF00990">
    <property type="entry name" value="GGDEF"/>
    <property type="match status" value="1"/>
</dbReference>
<dbReference type="InterPro" id="IPR043128">
    <property type="entry name" value="Rev_trsase/Diguanyl_cyclase"/>
</dbReference>
<sequence>MIRATRHHRSVAMLFLDIDRFERVDDSHGHTVGDECLMHAPGLCEGACARLTSRPGAAVMSHRAAD</sequence>
<dbReference type="NCBIfam" id="TIGR00254">
    <property type="entry name" value="GGDEF"/>
    <property type="match status" value="1"/>
</dbReference>
<evidence type="ECO:0000313" key="3">
    <source>
        <dbReference type="Proteomes" id="UP000321181"/>
    </source>
</evidence>
<organism evidence="2 3">
    <name type="scientific">Cellulomonas aerilata</name>
    <dbReference type="NCBI Taxonomy" id="515326"/>
    <lineage>
        <taxon>Bacteria</taxon>
        <taxon>Bacillati</taxon>
        <taxon>Actinomycetota</taxon>
        <taxon>Actinomycetes</taxon>
        <taxon>Micrococcales</taxon>
        <taxon>Cellulomonadaceae</taxon>
        <taxon>Cellulomonas</taxon>
    </lineage>
</organism>
<evidence type="ECO:0000313" key="2">
    <source>
        <dbReference type="EMBL" id="GEO33523.1"/>
    </source>
</evidence>
<protein>
    <recommendedName>
        <fullName evidence="1">GGDEF domain-containing protein</fullName>
    </recommendedName>
</protein>
<dbReference type="Proteomes" id="UP000321181">
    <property type="component" value="Unassembled WGS sequence"/>
</dbReference>
<name>A0A512DAL2_9CELL</name>
<dbReference type="AlphaFoldDB" id="A0A512DAL2"/>
<accession>A0A512DAL2</accession>
<evidence type="ECO:0000259" key="1">
    <source>
        <dbReference type="PROSITE" id="PS50887"/>
    </source>
</evidence>
<keyword evidence="3" id="KW-1185">Reference proteome</keyword>
<proteinExistence type="predicted"/>
<dbReference type="PROSITE" id="PS50887">
    <property type="entry name" value="GGDEF"/>
    <property type="match status" value="1"/>
</dbReference>